<sequence length="141" mass="15820">MEFGGTYPSHLQSARVSLIPDHVCRSADYYGSHITDGMICAGDKFGGWKRDACTGDSGGPLMCITNLHGYKTIWQLVGIVSWGYGCAHSQKPGVYSSVGFYLDWIIEQIYARSDVLYYFWDDLQRCHRKDVDYAIATADDN</sequence>
<dbReference type="FunFam" id="2.40.10.10:FF:000002">
    <property type="entry name" value="Transmembrane protease serine"/>
    <property type="match status" value="1"/>
</dbReference>
<dbReference type="SMART" id="SM00020">
    <property type="entry name" value="Tryp_SPc"/>
    <property type="match status" value="1"/>
</dbReference>
<accession>A0A914VMS3</accession>
<evidence type="ECO:0000256" key="3">
    <source>
        <dbReference type="ARBA" id="ARBA00022825"/>
    </source>
</evidence>
<evidence type="ECO:0000313" key="7">
    <source>
        <dbReference type="Proteomes" id="UP000887566"/>
    </source>
</evidence>
<dbReference type="Proteomes" id="UP000887566">
    <property type="component" value="Unplaced"/>
</dbReference>
<reference evidence="8" key="1">
    <citation type="submission" date="2022-11" db="UniProtKB">
        <authorList>
            <consortium name="WormBaseParasite"/>
        </authorList>
    </citation>
    <scope>IDENTIFICATION</scope>
</reference>
<keyword evidence="4" id="KW-1015">Disulfide bond</keyword>
<dbReference type="CDD" id="cd00190">
    <property type="entry name" value="Tryp_SPc"/>
    <property type="match status" value="1"/>
</dbReference>
<dbReference type="InterPro" id="IPR043504">
    <property type="entry name" value="Peptidase_S1_PA_chymotrypsin"/>
</dbReference>
<dbReference type="GO" id="GO:0006508">
    <property type="term" value="P:proteolysis"/>
    <property type="evidence" value="ECO:0007669"/>
    <property type="project" value="UniProtKB-KW"/>
</dbReference>
<dbReference type="Gene3D" id="2.40.10.10">
    <property type="entry name" value="Trypsin-like serine proteases"/>
    <property type="match status" value="1"/>
</dbReference>
<dbReference type="InterPro" id="IPR009003">
    <property type="entry name" value="Peptidase_S1_PA"/>
</dbReference>
<evidence type="ECO:0000313" key="8">
    <source>
        <dbReference type="WBParaSite" id="PSAMB.scaffold216size64840.g3683.t1"/>
    </source>
</evidence>
<dbReference type="WBParaSite" id="PSAMB.scaffold216size64840.g3683.t1">
    <property type="protein sequence ID" value="PSAMB.scaffold216size64840.g3683.t1"/>
    <property type="gene ID" value="PSAMB.scaffold216size64840.g3683"/>
</dbReference>
<name>A0A914VMS3_9BILA</name>
<evidence type="ECO:0000256" key="2">
    <source>
        <dbReference type="ARBA" id="ARBA00022801"/>
    </source>
</evidence>
<dbReference type="Pfam" id="PF00089">
    <property type="entry name" value="Trypsin"/>
    <property type="match status" value="1"/>
</dbReference>
<dbReference type="InterPro" id="IPR050127">
    <property type="entry name" value="Serine_Proteases_S1"/>
</dbReference>
<keyword evidence="3" id="KW-0720">Serine protease</keyword>
<dbReference type="InterPro" id="IPR033116">
    <property type="entry name" value="TRYPSIN_SER"/>
</dbReference>
<protein>
    <submittedName>
        <fullName evidence="8">Peptidase S1 domain-containing protein</fullName>
    </submittedName>
</protein>
<dbReference type="PANTHER" id="PTHR24264">
    <property type="entry name" value="TRYPSIN-RELATED"/>
    <property type="match status" value="1"/>
</dbReference>
<organism evidence="7 8">
    <name type="scientific">Plectus sambesii</name>
    <dbReference type="NCBI Taxonomy" id="2011161"/>
    <lineage>
        <taxon>Eukaryota</taxon>
        <taxon>Metazoa</taxon>
        <taxon>Ecdysozoa</taxon>
        <taxon>Nematoda</taxon>
        <taxon>Chromadorea</taxon>
        <taxon>Plectida</taxon>
        <taxon>Plectina</taxon>
        <taxon>Plectoidea</taxon>
        <taxon>Plectidae</taxon>
        <taxon>Plectus</taxon>
    </lineage>
</organism>
<dbReference type="PROSITE" id="PS50240">
    <property type="entry name" value="TRYPSIN_DOM"/>
    <property type="match status" value="1"/>
</dbReference>
<evidence type="ECO:0000256" key="1">
    <source>
        <dbReference type="ARBA" id="ARBA00022670"/>
    </source>
</evidence>
<dbReference type="AlphaFoldDB" id="A0A914VMS3"/>
<dbReference type="PANTHER" id="PTHR24264:SF83">
    <property type="entry name" value="COMPLEMENT FACTOR I"/>
    <property type="match status" value="1"/>
</dbReference>
<proteinExistence type="inferred from homology"/>
<dbReference type="SUPFAM" id="SSF50494">
    <property type="entry name" value="Trypsin-like serine proteases"/>
    <property type="match status" value="1"/>
</dbReference>
<dbReference type="PROSITE" id="PS00135">
    <property type="entry name" value="TRYPSIN_SER"/>
    <property type="match status" value="1"/>
</dbReference>
<dbReference type="InterPro" id="IPR001254">
    <property type="entry name" value="Trypsin_dom"/>
</dbReference>
<keyword evidence="1" id="KW-0645">Protease</keyword>
<evidence type="ECO:0000259" key="6">
    <source>
        <dbReference type="PROSITE" id="PS50240"/>
    </source>
</evidence>
<evidence type="ECO:0000256" key="4">
    <source>
        <dbReference type="ARBA" id="ARBA00023157"/>
    </source>
</evidence>
<keyword evidence="7" id="KW-1185">Reference proteome</keyword>
<dbReference type="GO" id="GO:0005615">
    <property type="term" value="C:extracellular space"/>
    <property type="evidence" value="ECO:0007669"/>
    <property type="project" value="TreeGrafter"/>
</dbReference>
<comment type="similarity">
    <text evidence="5">Belongs to the peptidase S1 family. CLIP subfamily.</text>
</comment>
<evidence type="ECO:0000256" key="5">
    <source>
        <dbReference type="ARBA" id="ARBA00024195"/>
    </source>
</evidence>
<dbReference type="GO" id="GO:0004252">
    <property type="term" value="F:serine-type endopeptidase activity"/>
    <property type="evidence" value="ECO:0007669"/>
    <property type="project" value="InterPro"/>
</dbReference>
<feature type="domain" description="Peptidase S1" evidence="6">
    <location>
        <begin position="1"/>
        <end position="110"/>
    </location>
</feature>
<keyword evidence="2" id="KW-0378">Hydrolase</keyword>